<dbReference type="GO" id="GO:0032366">
    <property type="term" value="P:intracellular sterol transport"/>
    <property type="evidence" value="ECO:0007669"/>
    <property type="project" value="UniProtKB-UniRule"/>
</dbReference>
<evidence type="ECO:0000256" key="5">
    <source>
        <dbReference type="ARBA" id="ARBA00022824"/>
    </source>
</evidence>
<keyword evidence="7 10" id="KW-0445">Lipid transport</keyword>
<comment type="function">
    <text evidence="10">Mediator of sterol homeostasis involved in sterol uptake, trafficking and distribution into membranes.</text>
</comment>
<comment type="subcellular location">
    <subcellularLocation>
        <location evidence="1 10">Endoplasmic reticulum membrane</location>
        <topology evidence="1 10">Multi-pass membrane protein</topology>
    </subcellularLocation>
    <subcellularLocation>
        <location evidence="10">Golgi apparatus membrane</location>
        <topology evidence="10">Multi-pass membrane protein</topology>
    </subcellularLocation>
</comment>
<keyword evidence="4 10" id="KW-0812">Transmembrane</keyword>
<dbReference type="GO" id="GO:0097036">
    <property type="term" value="P:regulation of plasma membrane sterol distribution"/>
    <property type="evidence" value="ECO:0007669"/>
    <property type="project" value="UniProtKB-UniRule"/>
</dbReference>
<keyword evidence="5 10" id="KW-0256">Endoplasmic reticulum</keyword>
<dbReference type="STRING" id="765915.A0A1Y2HX18"/>
<dbReference type="PANTHER" id="PTHR14467:SF0">
    <property type="entry name" value="PROTEIN ARV1"/>
    <property type="match status" value="1"/>
</dbReference>
<keyword evidence="6 10" id="KW-1133">Transmembrane helix</keyword>
<organism evidence="11 12">
    <name type="scientific">Catenaria anguillulae PL171</name>
    <dbReference type="NCBI Taxonomy" id="765915"/>
    <lineage>
        <taxon>Eukaryota</taxon>
        <taxon>Fungi</taxon>
        <taxon>Fungi incertae sedis</taxon>
        <taxon>Blastocladiomycota</taxon>
        <taxon>Blastocladiomycetes</taxon>
        <taxon>Blastocladiales</taxon>
        <taxon>Catenariaceae</taxon>
        <taxon>Catenaria</taxon>
    </lineage>
</organism>
<keyword evidence="12" id="KW-1185">Reference proteome</keyword>
<dbReference type="GO" id="GO:0032541">
    <property type="term" value="C:cortical endoplasmic reticulum"/>
    <property type="evidence" value="ECO:0007669"/>
    <property type="project" value="TreeGrafter"/>
</dbReference>
<evidence type="ECO:0000313" key="12">
    <source>
        <dbReference type="Proteomes" id="UP000193411"/>
    </source>
</evidence>
<evidence type="ECO:0000256" key="2">
    <source>
        <dbReference type="ARBA" id="ARBA00009187"/>
    </source>
</evidence>
<name>A0A1Y2HX18_9FUNG</name>
<keyword evidence="10" id="KW-0333">Golgi apparatus</keyword>
<evidence type="ECO:0000256" key="1">
    <source>
        <dbReference type="ARBA" id="ARBA00004477"/>
    </source>
</evidence>
<evidence type="ECO:0000256" key="3">
    <source>
        <dbReference type="ARBA" id="ARBA00022448"/>
    </source>
</evidence>
<dbReference type="PANTHER" id="PTHR14467">
    <property type="entry name" value="ARV1"/>
    <property type="match status" value="1"/>
</dbReference>
<keyword evidence="3 10" id="KW-0813">Transport</keyword>
<dbReference type="GO" id="GO:0000139">
    <property type="term" value="C:Golgi membrane"/>
    <property type="evidence" value="ECO:0007669"/>
    <property type="project" value="UniProtKB-SubCell"/>
</dbReference>
<feature type="transmembrane region" description="Helical" evidence="10">
    <location>
        <begin position="116"/>
        <end position="145"/>
    </location>
</feature>
<dbReference type="AlphaFoldDB" id="A0A1Y2HX18"/>
<evidence type="ECO:0000256" key="10">
    <source>
        <dbReference type="RuleBase" id="RU368065"/>
    </source>
</evidence>
<dbReference type="GO" id="GO:0006665">
    <property type="term" value="P:sphingolipid metabolic process"/>
    <property type="evidence" value="ECO:0007669"/>
    <property type="project" value="UniProtKB-UniRule"/>
</dbReference>
<dbReference type="GO" id="GO:0005789">
    <property type="term" value="C:endoplasmic reticulum membrane"/>
    <property type="evidence" value="ECO:0007669"/>
    <property type="project" value="UniProtKB-SubCell"/>
</dbReference>
<evidence type="ECO:0000256" key="8">
    <source>
        <dbReference type="ARBA" id="ARBA00023098"/>
    </source>
</evidence>
<gene>
    <name evidence="11" type="ORF">BCR44DRAFT_1427340</name>
</gene>
<feature type="transmembrane region" description="Helical" evidence="10">
    <location>
        <begin position="165"/>
        <end position="187"/>
    </location>
</feature>
<comment type="caution">
    <text evidence="11">The sequence shown here is derived from an EMBL/GenBank/DDBJ whole genome shotgun (WGS) entry which is preliminary data.</text>
</comment>
<comment type="function">
    <text evidence="10">Regulates also the sphingolipid metabolism.</text>
</comment>
<feature type="transmembrane region" description="Helical" evidence="10">
    <location>
        <begin position="274"/>
        <end position="296"/>
    </location>
</feature>
<keyword evidence="10" id="KW-0746">Sphingolipid metabolism</keyword>
<dbReference type="GO" id="GO:0016125">
    <property type="term" value="P:sterol metabolic process"/>
    <property type="evidence" value="ECO:0007669"/>
    <property type="project" value="UniProtKB-UniRule"/>
</dbReference>
<protein>
    <recommendedName>
        <fullName evidence="10">Protein ARV</fullName>
    </recommendedName>
</protein>
<evidence type="ECO:0000256" key="7">
    <source>
        <dbReference type="ARBA" id="ARBA00023055"/>
    </source>
</evidence>
<dbReference type="Proteomes" id="UP000193411">
    <property type="component" value="Unassembled WGS sequence"/>
</dbReference>
<comment type="similarity">
    <text evidence="2 10">Belongs to the ARV1 family.</text>
</comment>
<dbReference type="OrthoDB" id="2192830at2759"/>
<reference evidence="11 12" key="1">
    <citation type="submission" date="2016-07" db="EMBL/GenBank/DDBJ databases">
        <title>Pervasive Adenine N6-methylation of Active Genes in Fungi.</title>
        <authorList>
            <consortium name="DOE Joint Genome Institute"/>
            <person name="Mondo S.J."/>
            <person name="Dannebaum R.O."/>
            <person name="Kuo R.C."/>
            <person name="Labutti K."/>
            <person name="Haridas S."/>
            <person name="Kuo A."/>
            <person name="Salamov A."/>
            <person name="Ahrendt S.R."/>
            <person name="Lipzen A."/>
            <person name="Sullivan W."/>
            <person name="Andreopoulos W.B."/>
            <person name="Clum A."/>
            <person name="Lindquist E."/>
            <person name="Daum C."/>
            <person name="Ramamoorthy G.K."/>
            <person name="Gryganskyi A."/>
            <person name="Culley D."/>
            <person name="Magnuson J.K."/>
            <person name="James T.Y."/>
            <person name="O'Malley M.A."/>
            <person name="Stajich J.E."/>
            <person name="Spatafora J.W."/>
            <person name="Visel A."/>
            <person name="Grigoriev I.V."/>
        </authorList>
    </citation>
    <scope>NUCLEOTIDE SEQUENCE [LARGE SCALE GENOMIC DNA]</scope>
    <source>
        <strain evidence="11 12">PL171</strain>
    </source>
</reference>
<evidence type="ECO:0000313" key="11">
    <source>
        <dbReference type="EMBL" id="ORZ39165.1"/>
    </source>
</evidence>
<dbReference type="InterPro" id="IPR007290">
    <property type="entry name" value="Arv1"/>
</dbReference>
<accession>A0A1Y2HX18</accession>
<keyword evidence="9 10" id="KW-0472">Membrane</keyword>
<evidence type="ECO:0000256" key="6">
    <source>
        <dbReference type="ARBA" id="ARBA00022989"/>
    </source>
</evidence>
<evidence type="ECO:0000256" key="9">
    <source>
        <dbReference type="ARBA" id="ARBA00023136"/>
    </source>
</evidence>
<keyword evidence="8 10" id="KW-0443">Lipid metabolism</keyword>
<dbReference type="EMBL" id="MCFL01000006">
    <property type="protein sequence ID" value="ORZ39165.1"/>
    <property type="molecule type" value="Genomic_DNA"/>
</dbReference>
<feature type="transmembrane region" description="Helical" evidence="10">
    <location>
        <begin position="78"/>
        <end position="95"/>
    </location>
</feature>
<dbReference type="Pfam" id="PF04161">
    <property type="entry name" value="Arv1"/>
    <property type="match status" value="1"/>
</dbReference>
<evidence type="ECO:0000256" key="4">
    <source>
        <dbReference type="ARBA" id="ARBA00022692"/>
    </source>
</evidence>
<proteinExistence type="inferred from homology"/>
<sequence length="302" mass="33827">MGLTHDVHDDQQPHCGEFADTYLESDPVLVMIDLLLHRPAVFRHVLFNRQFRSSPAVPGGKSTEPRARQSSWLPDAKVSRFGVLLVLFEVYVRLLRMEKVANSNLIATMWSMSEPGLSVIAGGGTLTTLASDWIGYTMGLLGVSVDLFQVLPPPLVVVQDVLTEYLSVLWLTALEHTITALIIWAAVQSLLRFSTRFPASWRPRHSQETVRSMHPRLFLDAIILSGFGRLLLILMVIWDPERLAPENLSYVWLVNLYTSATNTEAFRAATDLPYGMLATVMAVAQFSAHSVVQWCISCKQLH</sequence>
<feature type="transmembrane region" description="Helical" evidence="10">
    <location>
        <begin position="217"/>
        <end position="238"/>
    </location>
</feature>